<dbReference type="EMBL" id="CAJNOE010000153">
    <property type="protein sequence ID" value="CAF0985337.1"/>
    <property type="molecule type" value="Genomic_DNA"/>
</dbReference>
<accession>A0A814FLV5</accession>
<name>A0A814FLV5_9BILA</name>
<reference evidence="3" key="1">
    <citation type="submission" date="2021-02" db="EMBL/GenBank/DDBJ databases">
        <authorList>
            <person name="Nowell W R."/>
        </authorList>
    </citation>
    <scope>NUCLEOTIDE SEQUENCE</scope>
</reference>
<dbReference type="AlphaFoldDB" id="A0A814FLV5"/>
<evidence type="ECO:0000313" key="3">
    <source>
        <dbReference type="EMBL" id="CAF0985337.1"/>
    </source>
</evidence>
<dbReference type="InterPro" id="IPR042620">
    <property type="entry name" value="NSUN7"/>
</dbReference>
<feature type="compositionally biased region" description="Basic and acidic residues" evidence="1">
    <location>
        <begin position="585"/>
        <end position="604"/>
    </location>
</feature>
<feature type="region of interest" description="Disordered" evidence="1">
    <location>
        <begin position="569"/>
        <end position="670"/>
    </location>
</feature>
<dbReference type="Proteomes" id="UP000663860">
    <property type="component" value="Unassembled WGS sequence"/>
</dbReference>
<protein>
    <recommendedName>
        <fullName evidence="2">NOL1/NOP2/NSUN 5/7 ferredoxin-like domain-containing protein</fullName>
    </recommendedName>
</protein>
<feature type="compositionally biased region" description="Basic and acidic residues" evidence="1">
    <location>
        <begin position="569"/>
        <end position="578"/>
    </location>
</feature>
<dbReference type="InterPro" id="IPR029063">
    <property type="entry name" value="SAM-dependent_MTases_sf"/>
</dbReference>
<evidence type="ECO:0000259" key="2">
    <source>
        <dbReference type="Pfam" id="PF21148"/>
    </source>
</evidence>
<feature type="compositionally biased region" description="Polar residues" evidence="1">
    <location>
        <begin position="1"/>
        <end position="24"/>
    </location>
</feature>
<sequence length="832" mass="97233">MLSDTIPTSRNNINENYTNNQLSMSPDDKELNEHDRARIKEFGQLFNRHSSINRELLEELFRKEPSEYTPTVYRYASRIYHCLKEDQINPVLKALSNTKEEQVQAKKTTLDVPKIDYASDKQKRRTLKLAFSVLRYQKIVEELLDETQFFSNYPEIKDELSLVSTILYDYLSRKFQPRDDPIDVDDKEDLTNNDELVSHIETAILQERTRLAAALARNRIKSQALSIEDLLPENVREVQQHSAELPVYAWVNLIKTDMETIVNVFENDEQMKRAKNSTHIDKRTFYVDYHCSNLLVFHYTQKQRIANHYLVRDHLLYLQDKSSCIAAHSLRKLITRKDNICLAYVSGGLFLQLLLVLTDDLESKIYAFGARSDENIRDIQAKIKSLGASEKRVKIFKDRFIDINFDEVNMENCKVILCNPPDSRSALIQPLDFLYNEGEDVTLLKQFSQPTENKGYVRECIQREAAYMRQAVRYNLAKAIVYVTFSKNRSENDDIVHATINEQSENRTQQRKDIGSYKISPPVLPIQFGGRNEHMSVLRQGIFIQFESSQKMNGVFVAVLIRERERRRSNIPKKKTDDHDSDLDNENKSKKDRQGFQFETEARATQRRQHQQPQTVKTQRKSITTTSPNRRSKSTAAITRDIAHTSSTTQFESKSIQQTEPVHTEPKPLTLSERLASIGRITSTLNTTDDDTPIEHESRDSHDLPFQSLNYHLNTTNYKTEKVLQPSLSNISILHVIPTFSSNNEVHEITRQYSYRESLTKRYRNNHTHQNIPIKQCKINLENYKEVLQRCRSCKLSYQTVCKHYDNEINIDYFIQRIKLKSSIQQRIRKRI</sequence>
<feature type="domain" description="NOL1/NOP2/NSUN 5/7 ferredoxin-like" evidence="2">
    <location>
        <begin position="246"/>
        <end position="298"/>
    </location>
</feature>
<dbReference type="Gene3D" id="3.40.50.150">
    <property type="entry name" value="Vaccinia Virus protein VP39"/>
    <property type="match status" value="1"/>
</dbReference>
<feature type="region of interest" description="Disordered" evidence="1">
    <location>
        <begin position="1"/>
        <end position="27"/>
    </location>
</feature>
<organism evidence="3 4">
    <name type="scientific">Adineta steineri</name>
    <dbReference type="NCBI Taxonomy" id="433720"/>
    <lineage>
        <taxon>Eukaryota</taxon>
        <taxon>Metazoa</taxon>
        <taxon>Spiralia</taxon>
        <taxon>Gnathifera</taxon>
        <taxon>Rotifera</taxon>
        <taxon>Eurotatoria</taxon>
        <taxon>Bdelloidea</taxon>
        <taxon>Adinetida</taxon>
        <taxon>Adinetidae</taxon>
        <taxon>Adineta</taxon>
    </lineage>
</organism>
<evidence type="ECO:0000256" key="1">
    <source>
        <dbReference type="SAM" id="MobiDB-lite"/>
    </source>
</evidence>
<dbReference type="PANTHER" id="PTHR14663:SF2">
    <property type="entry name" value="METHYLTRANSFERASE NSUN7-RELATED"/>
    <property type="match status" value="1"/>
</dbReference>
<dbReference type="SUPFAM" id="SSF53335">
    <property type="entry name" value="S-adenosyl-L-methionine-dependent methyltransferases"/>
    <property type="match status" value="1"/>
</dbReference>
<evidence type="ECO:0000313" key="4">
    <source>
        <dbReference type="Proteomes" id="UP000663860"/>
    </source>
</evidence>
<dbReference type="Gene3D" id="3.30.70.1170">
    <property type="entry name" value="Sun protein, domain 3"/>
    <property type="match status" value="1"/>
</dbReference>
<dbReference type="PANTHER" id="PTHR14663">
    <property type="entry name" value="METHYLTRANSFERASE NSUN7-RELATED"/>
    <property type="match status" value="1"/>
</dbReference>
<dbReference type="InterPro" id="IPR049561">
    <property type="entry name" value="NSUN5_7_fdxn-like"/>
</dbReference>
<dbReference type="Pfam" id="PF21148">
    <property type="entry name" value="NSUN5_fdxn-like"/>
    <property type="match status" value="1"/>
</dbReference>
<gene>
    <name evidence="3" type="ORF">IZO911_LOCUS16799</name>
</gene>
<comment type="caution">
    <text evidence="3">The sequence shown here is derived from an EMBL/GenBank/DDBJ whole genome shotgun (WGS) entry which is preliminary data.</text>
</comment>
<proteinExistence type="predicted"/>
<feature type="compositionally biased region" description="Polar residues" evidence="1">
    <location>
        <begin position="611"/>
        <end position="637"/>
    </location>
</feature>
<feature type="compositionally biased region" description="Polar residues" evidence="1">
    <location>
        <begin position="644"/>
        <end position="661"/>
    </location>
</feature>